<proteinExistence type="predicted"/>
<dbReference type="Pfam" id="PF10327">
    <property type="entry name" value="7TM_GPCR_Sri"/>
    <property type="match status" value="1"/>
</dbReference>
<dbReference type="PANTHER" id="PTHR46964:SF3">
    <property type="entry name" value="SERPENTINE RECEPTOR, CLASS H-RELATED"/>
    <property type="match status" value="1"/>
</dbReference>
<accession>E3LN96</accession>
<feature type="transmembrane region" description="Helical" evidence="1">
    <location>
        <begin position="13"/>
        <end position="37"/>
    </location>
</feature>
<feature type="transmembrane region" description="Helical" evidence="1">
    <location>
        <begin position="254"/>
        <end position="282"/>
    </location>
</feature>
<feature type="transmembrane region" description="Helical" evidence="1">
    <location>
        <begin position="150"/>
        <end position="167"/>
    </location>
</feature>
<dbReference type="PANTHER" id="PTHR46964">
    <property type="entry name" value="SERPENTINE RECEPTOR, CLASS I-RELATED"/>
    <property type="match status" value="1"/>
</dbReference>
<dbReference type="InterPro" id="IPR019429">
    <property type="entry name" value="7TM_GPCR_serpentine_rcpt_Sri"/>
</dbReference>
<reference evidence="2" key="1">
    <citation type="submission" date="2007-07" db="EMBL/GenBank/DDBJ databases">
        <title>PCAP assembly of the Caenorhabditis remanei genome.</title>
        <authorList>
            <consortium name="The Caenorhabditis remanei Sequencing Consortium"/>
            <person name="Wilson R.K."/>
        </authorList>
    </citation>
    <scope>NUCLEOTIDE SEQUENCE [LARGE SCALE GENOMIC DNA]</scope>
    <source>
        <strain evidence="2">PB4641</strain>
    </source>
</reference>
<dbReference type="FunCoup" id="E3LN96">
    <property type="interactions" value="360"/>
</dbReference>
<evidence type="ECO:0000256" key="1">
    <source>
        <dbReference type="SAM" id="Phobius"/>
    </source>
</evidence>
<evidence type="ECO:0000313" key="3">
    <source>
        <dbReference type="Proteomes" id="UP000008281"/>
    </source>
</evidence>
<gene>
    <name evidence="2" type="ORF">CRE_28613</name>
</gene>
<keyword evidence="3" id="KW-1185">Reference proteome</keyword>
<feature type="transmembrane region" description="Helical" evidence="1">
    <location>
        <begin position="49"/>
        <end position="74"/>
    </location>
</feature>
<sequence length="361" mass="41480">MSLTPCPTTIPKYYTVTLHLIAALSVPVNMVGFYLVWCQSPKMKGYKYCLCYLQLVSFISELHMSLISPGYYFFPMIGGYNTGAELMSSHLSMTIWVFILAFELPSALLCFVFRHNAAEEISRVCFRNATTKKNNFKVQTVPSKMYMEKFCLLLCHLFPFATAFSMWKSRLTYQQKYDFMSENWPQCMYWMRFEAFEVYDYKLNPWLAVVGIGALSFVLLVYTYGLTLGFHTILILQKHQKSMSRQTYQMHKMFLFSLLMQLLIPGILIVVPFGICMFVVVTGSISLQELATDTMFLVGSHSTCSSSVMILSNPRYRRVLKEKLIKILRLKQASDPRNGNSVRPSQRSISFVVIQSTTTAS</sequence>
<organism evidence="3">
    <name type="scientific">Caenorhabditis remanei</name>
    <name type="common">Caenorhabditis vulgaris</name>
    <dbReference type="NCBI Taxonomy" id="31234"/>
    <lineage>
        <taxon>Eukaryota</taxon>
        <taxon>Metazoa</taxon>
        <taxon>Ecdysozoa</taxon>
        <taxon>Nematoda</taxon>
        <taxon>Chromadorea</taxon>
        <taxon>Rhabditida</taxon>
        <taxon>Rhabditina</taxon>
        <taxon>Rhabditomorpha</taxon>
        <taxon>Rhabditoidea</taxon>
        <taxon>Rhabditidae</taxon>
        <taxon>Peloderinae</taxon>
        <taxon>Caenorhabditis</taxon>
    </lineage>
</organism>
<dbReference type="AlphaFoldDB" id="E3LN96"/>
<dbReference type="Proteomes" id="UP000008281">
    <property type="component" value="Unassembled WGS sequence"/>
</dbReference>
<dbReference type="OrthoDB" id="5839434at2759"/>
<evidence type="ECO:0000313" key="2">
    <source>
        <dbReference type="EMBL" id="EFP02774.1"/>
    </source>
</evidence>
<dbReference type="eggNOG" id="ENOG502RVTA">
    <property type="taxonomic scope" value="Eukaryota"/>
</dbReference>
<keyword evidence="1" id="KW-0472">Membrane</keyword>
<feature type="transmembrane region" description="Helical" evidence="1">
    <location>
        <begin position="94"/>
        <end position="113"/>
    </location>
</feature>
<keyword evidence="1" id="KW-0812">Transmembrane</keyword>
<dbReference type="EMBL" id="DS268411">
    <property type="protein sequence ID" value="EFP02774.1"/>
    <property type="molecule type" value="Genomic_DNA"/>
</dbReference>
<name>E3LN96_CAERE</name>
<keyword evidence="1" id="KW-1133">Transmembrane helix</keyword>
<dbReference type="HOGENOM" id="CLU_067919_0_0_1"/>
<dbReference type="InParanoid" id="E3LN96"/>
<feature type="transmembrane region" description="Helical" evidence="1">
    <location>
        <begin position="206"/>
        <end position="234"/>
    </location>
</feature>
<protein>
    <submittedName>
        <fullName evidence="2">Uncharacterized protein</fullName>
    </submittedName>
</protein>
<dbReference type="STRING" id="31234.E3LN96"/>
<dbReference type="OMA" id="MIGGYNT"/>